<dbReference type="Pfam" id="PF14378">
    <property type="entry name" value="PAP2_3"/>
    <property type="match status" value="1"/>
</dbReference>
<keyword evidence="1" id="KW-0812">Transmembrane</keyword>
<feature type="transmembrane region" description="Helical" evidence="1">
    <location>
        <begin position="339"/>
        <end position="357"/>
    </location>
</feature>
<dbReference type="STRING" id="1219065.VPR01S_10_01520"/>
<comment type="caution">
    <text evidence="3">The sequence shown here is derived from an EMBL/GenBank/DDBJ whole genome shotgun (WGS) entry which is preliminary data.</text>
</comment>
<dbReference type="GO" id="GO:0016020">
    <property type="term" value="C:membrane"/>
    <property type="evidence" value="ECO:0007669"/>
    <property type="project" value="UniProtKB-SubCell"/>
</dbReference>
<feature type="transmembrane region" description="Helical" evidence="1">
    <location>
        <begin position="288"/>
        <end position="307"/>
    </location>
</feature>
<protein>
    <recommendedName>
        <fullName evidence="2">Inositolphosphotransferase Aur1/Ipt1 domain-containing protein</fullName>
    </recommendedName>
</protein>
<dbReference type="eggNOG" id="COG0671">
    <property type="taxonomic scope" value="Bacteria"/>
</dbReference>
<dbReference type="InterPro" id="IPR026841">
    <property type="entry name" value="Aur1/Ipt1"/>
</dbReference>
<evidence type="ECO:0000313" key="3">
    <source>
        <dbReference type="EMBL" id="GAD67956.1"/>
    </source>
</evidence>
<feature type="domain" description="Inositolphosphotransferase Aur1/Ipt1" evidence="2">
    <location>
        <begin position="144"/>
        <end position="349"/>
    </location>
</feature>
<feature type="transmembrane region" description="Helical" evidence="1">
    <location>
        <begin position="172"/>
        <end position="193"/>
    </location>
</feature>
<dbReference type="EMBL" id="BATJ01000010">
    <property type="protein sequence ID" value="GAD67956.1"/>
    <property type="molecule type" value="Genomic_DNA"/>
</dbReference>
<dbReference type="RefSeq" id="WP_021705927.1">
    <property type="nucleotide sequence ID" value="NZ_BATJ01000010.1"/>
</dbReference>
<evidence type="ECO:0000313" key="4">
    <source>
        <dbReference type="Proteomes" id="UP000016570"/>
    </source>
</evidence>
<organism evidence="3 4">
    <name type="scientific">Vibrio proteolyticus NBRC 13287</name>
    <dbReference type="NCBI Taxonomy" id="1219065"/>
    <lineage>
        <taxon>Bacteria</taxon>
        <taxon>Pseudomonadati</taxon>
        <taxon>Pseudomonadota</taxon>
        <taxon>Gammaproteobacteria</taxon>
        <taxon>Vibrionales</taxon>
        <taxon>Vibrionaceae</taxon>
        <taxon>Vibrio</taxon>
    </lineage>
</organism>
<dbReference type="Proteomes" id="UP000016570">
    <property type="component" value="Unassembled WGS sequence"/>
</dbReference>
<keyword evidence="1" id="KW-1133">Transmembrane helix</keyword>
<gene>
    <name evidence="3" type="ORF">VPR01S_10_01520</name>
</gene>
<reference evidence="3 4" key="1">
    <citation type="submission" date="2013-09" db="EMBL/GenBank/DDBJ databases">
        <title>Whole genome shotgun sequence of Vibrio proteolyticus NBRC 13287.</title>
        <authorList>
            <person name="Isaki S."/>
            <person name="Hosoyama A."/>
            <person name="Numata M."/>
            <person name="Hashimoto M."/>
            <person name="Hosoyama Y."/>
            <person name="Tsuchikane K."/>
            <person name="Noguchi M."/>
            <person name="Hirakata S."/>
            <person name="Ichikawa N."/>
            <person name="Ohji S."/>
            <person name="Yamazoe A."/>
            <person name="Fujita N."/>
        </authorList>
    </citation>
    <scope>NUCLEOTIDE SEQUENCE [LARGE SCALE GENOMIC DNA]</scope>
    <source>
        <strain evidence="3 4">NBRC 13287</strain>
    </source>
</reference>
<evidence type="ECO:0000259" key="2">
    <source>
        <dbReference type="Pfam" id="PF14378"/>
    </source>
</evidence>
<feature type="transmembrane region" description="Helical" evidence="1">
    <location>
        <begin position="58"/>
        <end position="80"/>
    </location>
</feature>
<evidence type="ECO:0000256" key="1">
    <source>
        <dbReference type="SAM" id="Phobius"/>
    </source>
</evidence>
<keyword evidence="1" id="KW-0472">Membrane</keyword>
<feature type="transmembrane region" description="Helical" evidence="1">
    <location>
        <begin position="205"/>
        <end position="227"/>
    </location>
</feature>
<dbReference type="AlphaFoldDB" id="U2ZJN1"/>
<name>U2ZJN1_VIBPR</name>
<feature type="transmembrane region" description="Helical" evidence="1">
    <location>
        <begin position="314"/>
        <end position="333"/>
    </location>
</feature>
<accession>U2ZJN1</accession>
<proteinExistence type="predicted"/>
<sequence length="363" mass="42538">MAELSRSKLNLQVDWQAVRMDLYQDRLLYWFVLFSSLVTAVIVWFNRERIVYQYQFDVYLSLISTCLSATFICWVIYYYFRLMFQREPRPFLKFYQAVKAMVWPLNRPITFAVRILLLNICFANYTYIKEIIPELQPFQLDEMFYRWDQWLHGGVDPWQLTHAVFANQYASLFLNVLYHLWFFFLWGSFLYFVCVCRQQRLRLQFLLSLLVCWFVLGNLLAIALSSAGPCFIQLLEPANSSYQPLMALLEQQNLALKSAQFFELWALNVQDLLWQAHTHRGTQLGSGISAMPSMHVASAVLFALGAYQVNKRLGWVMWGYAALIQVGSVHLAWHYAVDGYVAAAATLLIWFSVKWLLSRTSSC</sequence>
<keyword evidence="4" id="KW-1185">Reference proteome</keyword>
<feature type="transmembrane region" description="Helical" evidence="1">
    <location>
        <begin position="27"/>
        <end position="46"/>
    </location>
</feature>